<sequence length="74" mass="8742">MSLFDKISQFRDEGLTYKQISDKLNKLGIPPTRGKVGEFTPQKVWSSYTKIKKNLDREDIYHPPDIEDVKLEWE</sequence>
<protein>
    <recommendedName>
        <fullName evidence="2">Recombinase domain-containing protein</fullName>
    </recommendedName>
</protein>
<proteinExistence type="predicted"/>
<gene>
    <name evidence="1" type="ORF">METZ01_LOCUS453529</name>
</gene>
<dbReference type="EMBL" id="UINC01187774">
    <property type="protein sequence ID" value="SVE00675.1"/>
    <property type="molecule type" value="Genomic_DNA"/>
</dbReference>
<name>A0A383A0F1_9ZZZZ</name>
<dbReference type="AlphaFoldDB" id="A0A383A0F1"/>
<accession>A0A383A0F1</accession>
<reference evidence="1" key="1">
    <citation type="submission" date="2018-05" db="EMBL/GenBank/DDBJ databases">
        <authorList>
            <person name="Lanie J.A."/>
            <person name="Ng W.-L."/>
            <person name="Kazmierczak K.M."/>
            <person name="Andrzejewski T.M."/>
            <person name="Davidsen T.M."/>
            <person name="Wayne K.J."/>
            <person name="Tettelin H."/>
            <person name="Glass J.I."/>
            <person name="Rusch D."/>
            <person name="Podicherti R."/>
            <person name="Tsui H.-C.T."/>
            <person name="Winkler M.E."/>
        </authorList>
    </citation>
    <scope>NUCLEOTIDE SEQUENCE</scope>
</reference>
<organism evidence="1">
    <name type="scientific">marine metagenome</name>
    <dbReference type="NCBI Taxonomy" id="408172"/>
    <lineage>
        <taxon>unclassified sequences</taxon>
        <taxon>metagenomes</taxon>
        <taxon>ecological metagenomes</taxon>
    </lineage>
</organism>
<evidence type="ECO:0000313" key="1">
    <source>
        <dbReference type="EMBL" id="SVE00675.1"/>
    </source>
</evidence>
<evidence type="ECO:0008006" key="2">
    <source>
        <dbReference type="Google" id="ProtNLM"/>
    </source>
</evidence>